<accession>A0A0S8G8U1</accession>
<dbReference type="NCBIfam" id="NF004426">
    <property type="entry name" value="PRK05769.1"/>
    <property type="match status" value="1"/>
</dbReference>
<dbReference type="InterPro" id="IPR049704">
    <property type="entry name" value="Aminotrans_3_PPA_site"/>
</dbReference>
<dbReference type="SUPFAM" id="SSF53383">
    <property type="entry name" value="PLP-dependent transferases"/>
    <property type="match status" value="1"/>
</dbReference>
<gene>
    <name evidence="7" type="ORF">AMJ87_12135</name>
</gene>
<dbReference type="PROSITE" id="PS00600">
    <property type="entry name" value="AA_TRANSFER_CLASS_3"/>
    <property type="match status" value="1"/>
</dbReference>
<dbReference type="PANTHER" id="PTHR11986:SF58">
    <property type="entry name" value="LEUCINE_METHIONINE RACEMASE"/>
    <property type="match status" value="1"/>
</dbReference>
<protein>
    <recommendedName>
        <fullName evidence="9">Acetyl ornithine aminotransferase family protein</fullName>
    </recommendedName>
</protein>
<keyword evidence="4" id="KW-0808">Transferase</keyword>
<dbReference type="InterPro" id="IPR015424">
    <property type="entry name" value="PyrdxlP-dep_Trfase"/>
</dbReference>
<dbReference type="CDD" id="cd00610">
    <property type="entry name" value="OAT_like"/>
    <property type="match status" value="1"/>
</dbReference>
<dbReference type="EMBL" id="LJUO01000176">
    <property type="protein sequence ID" value="KPK68284.1"/>
    <property type="molecule type" value="Genomic_DNA"/>
</dbReference>
<keyword evidence="3" id="KW-0032">Aminotransferase</keyword>
<dbReference type="PANTHER" id="PTHR11986">
    <property type="entry name" value="AMINOTRANSFERASE CLASS III"/>
    <property type="match status" value="1"/>
</dbReference>
<evidence type="ECO:0000313" key="7">
    <source>
        <dbReference type="EMBL" id="KPK68284.1"/>
    </source>
</evidence>
<keyword evidence="5 6" id="KW-0663">Pyridoxal phosphate</keyword>
<comment type="cofactor">
    <cofactor evidence="1">
        <name>pyridoxal 5'-phosphate</name>
        <dbReference type="ChEBI" id="CHEBI:597326"/>
    </cofactor>
</comment>
<dbReference type="Gene3D" id="3.90.1150.10">
    <property type="entry name" value="Aspartate Aminotransferase, domain 1"/>
    <property type="match status" value="1"/>
</dbReference>
<reference evidence="7 8" key="1">
    <citation type="journal article" date="2015" name="Microbiome">
        <title>Genomic resolution of linkages in carbon, nitrogen, and sulfur cycling among widespread estuary sediment bacteria.</title>
        <authorList>
            <person name="Baker B.J."/>
            <person name="Lazar C.S."/>
            <person name="Teske A.P."/>
            <person name="Dick G.J."/>
        </authorList>
    </citation>
    <scope>NUCLEOTIDE SEQUENCE [LARGE SCALE GENOMIC DNA]</scope>
    <source>
        <strain evidence="7">SM23_60</strain>
    </source>
</reference>
<dbReference type="PATRIC" id="fig|1703780.3.peg.1989"/>
<evidence type="ECO:0000256" key="4">
    <source>
        <dbReference type="ARBA" id="ARBA00022679"/>
    </source>
</evidence>
<dbReference type="Proteomes" id="UP000051096">
    <property type="component" value="Unassembled WGS sequence"/>
</dbReference>
<name>A0A0S8G8U1_UNCW3</name>
<dbReference type="PIRSF" id="PIRSF000521">
    <property type="entry name" value="Transaminase_4ab_Lys_Orn"/>
    <property type="match status" value="1"/>
</dbReference>
<proteinExistence type="inferred from homology"/>
<dbReference type="InterPro" id="IPR050103">
    <property type="entry name" value="Class-III_PLP-dep_AT"/>
</dbReference>
<comment type="similarity">
    <text evidence="2 6">Belongs to the class-III pyridoxal-phosphate-dependent aminotransferase family.</text>
</comment>
<evidence type="ECO:0000256" key="1">
    <source>
        <dbReference type="ARBA" id="ARBA00001933"/>
    </source>
</evidence>
<evidence type="ECO:0000313" key="8">
    <source>
        <dbReference type="Proteomes" id="UP000051096"/>
    </source>
</evidence>
<dbReference type="AlphaFoldDB" id="A0A0S8G8U1"/>
<dbReference type="Gene3D" id="3.40.640.10">
    <property type="entry name" value="Type I PLP-dependent aspartate aminotransferase-like (Major domain)"/>
    <property type="match status" value="1"/>
</dbReference>
<dbReference type="InterPro" id="IPR015421">
    <property type="entry name" value="PyrdxlP-dep_Trfase_major"/>
</dbReference>
<dbReference type="GO" id="GO:0008483">
    <property type="term" value="F:transaminase activity"/>
    <property type="evidence" value="ECO:0007669"/>
    <property type="project" value="UniProtKB-KW"/>
</dbReference>
<evidence type="ECO:0000256" key="6">
    <source>
        <dbReference type="RuleBase" id="RU003560"/>
    </source>
</evidence>
<dbReference type="InterPro" id="IPR005814">
    <property type="entry name" value="Aminotrans_3"/>
</dbReference>
<evidence type="ECO:0000256" key="3">
    <source>
        <dbReference type="ARBA" id="ARBA00022576"/>
    </source>
</evidence>
<evidence type="ECO:0000256" key="5">
    <source>
        <dbReference type="ARBA" id="ARBA00022898"/>
    </source>
</evidence>
<evidence type="ECO:0008006" key="9">
    <source>
        <dbReference type="Google" id="ProtNLM"/>
    </source>
</evidence>
<organism evidence="7 8">
    <name type="scientific">candidate division WOR_3 bacterium SM23_60</name>
    <dbReference type="NCBI Taxonomy" id="1703780"/>
    <lineage>
        <taxon>Bacteria</taxon>
        <taxon>Bacteria division WOR-3</taxon>
    </lineage>
</organism>
<sequence length="445" mass="49003">KLPGPKAKTVLRRDTKYVSPSYTRPYPLVISKGSGVWVTDIDGNTFLDFSAGIGVTSTGHSHPAIVDVIKRQAAKFIHMSGTDFYYEVQTKVAEKLAEIVPGAKNKKVFFGNSGAESVECAMKLARYHTRRPRFIAFTGAFHGRTFGALSLTASKSIQKRYFAPMLPSVTHVPYAYCYRCVFNLEYPSCKFACVDYIDDVIFKKVVWPEDVCAIFVEPVQGEGGYIVPPKGYLLALRKLCNKYDILLVDDEVQSGMGRTGRMFAIEHFNTKADIYCIAKGVASGMPLSACVARPGIMDWQPGSHASTFGGNPIACAAALKTIELLENKLIENAAHLGRVALKRLHELEKRYESVGDVRGKGLMIGIELVADKKSKRPVTDRRNAVVYEAFKHGLLMLGAGASTIRLIPALILNENELHVGIDIIEKALKKVFERTVSIGSGIFRT</sequence>
<feature type="non-terminal residue" evidence="7">
    <location>
        <position position="1"/>
    </location>
</feature>
<evidence type="ECO:0000256" key="2">
    <source>
        <dbReference type="ARBA" id="ARBA00008954"/>
    </source>
</evidence>
<dbReference type="InterPro" id="IPR015422">
    <property type="entry name" value="PyrdxlP-dep_Trfase_small"/>
</dbReference>
<dbReference type="GO" id="GO:0030170">
    <property type="term" value="F:pyridoxal phosphate binding"/>
    <property type="evidence" value="ECO:0007669"/>
    <property type="project" value="InterPro"/>
</dbReference>
<dbReference type="FunFam" id="3.40.640.10:FF:000013">
    <property type="entry name" value="4-aminobutyrate aminotransferase"/>
    <property type="match status" value="1"/>
</dbReference>
<dbReference type="Pfam" id="PF00202">
    <property type="entry name" value="Aminotran_3"/>
    <property type="match status" value="1"/>
</dbReference>
<comment type="caution">
    <text evidence="7">The sequence shown here is derived from an EMBL/GenBank/DDBJ whole genome shotgun (WGS) entry which is preliminary data.</text>
</comment>
<dbReference type="GO" id="GO:0042802">
    <property type="term" value="F:identical protein binding"/>
    <property type="evidence" value="ECO:0007669"/>
    <property type="project" value="TreeGrafter"/>
</dbReference>